<organism evidence="1 2">
    <name type="scientific">Acanthopleuribacter pedis</name>
    <dbReference type="NCBI Taxonomy" id="442870"/>
    <lineage>
        <taxon>Bacteria</taxon>
        <taxon>Pseudomonadati</taxon>
        <taxon>Acidobacteriota</taxon>
        <taxon>Holophagae</taxon>
        <taxon>Acanthopleuribacterales</taxon>
        <taxon>Acanthopleuribacteraceae</taxon>
        <taxon>Acanthopleuribacter</taxon>
    </lineage>
</organism>
<reference evidence="1" key="1">
    <citation type="submission" date="2021-03" db="EMBL/GenBank/DDBJ databases">
        <authorList>
            <person name="Wang G."/>
        </authorList>
    </citation>
    <scope>NUCLEOTIDE SEQUENCE</scope>
    <source>
        <strain evidence="1">KCTC 12899</strain>
    </source>
</reference>
<keyword evidence="2" id="KW-1185">Reference proteome</keyword>
<proteinExistence type="predicted"/>
<dbReference type="Proteomes" id="UP000664417">
    <property type="component" value="Unassembled WGS sequence"/>
</dbReference>
<protein>
    <submittedName>
        <fullName evidence="1">Uncharacterized protein</fullName>
    </submittedName>
</protein>
<dbReference type="RefSeq" id="WP_207861484.1">
    <property type="nucleotide sequence ID" value="NZ_JAFREP010000025.1"/>
</dbReference>
<comment type="caution">
    <text evidence="1">The sequence shown here is derived from an EMBL/GenBank/DDBJ whole genome shotgun (WGS) entry which is preliminary data.</text>
</comment>
<gene>
    <name evidence="1" type="ORF">J3U88_23710</name>
</gene>
<dbReference type="AlphaFoldDB" id="A0A8J7QFG3"/>
<sequence>MLLTEEQERDLVYLLVEHARALMTHIGRDHRDPETGLVHRQVQLGCFVLVEHHRQKLKGGDIKTNGLDLWAIESGAARKKLSVNYVPFAVRFFQKEGKAEWIQTFKELSQPFMDIPGEEILRL</sequence>
<evidence type="ECO:0000313" key="1">
    <source>
        <dbReference type="EMBL" id="MBO1321510.1"/>
    </source>
</evidence>
<evidence type="ECO:0000313" key="2">
    <source>
        <dbReference type="Proteomes" id="UP000664417"/>
    </source>
</evidence>
<dbReference type="EMBL" id="JAFREP010000025">
    <property type="protein sequence ID" value="MBO1321510.1"/>
    <property type="molecule type" value="Genomic_DNA"/>
</dbReference>
<name>A0A8J7QFG3_9BACT</name>
<accession>A0A8J7QFG3</accession>